<organism evidence="3 4">
    <name type="scientific">Mesorhabditis spiculigera</name>
    <dbReference type="NCBI Taxonomy" id="96644"/>
    <lineage>
        <taxon>Eukaryota</taxon>
        <taxon>Metazoa</taxon>
        <taxon>Ecdysozoa</taxon>
        <taxon>Nematoda</taxon>
        <taxon>Chromadorea</taxon>
        <taxon>Rhabditida</taxon>
        <taxon>Rhabditina</taxon>
        <taxon>Rhabditomorpha</taxon>
        <taxon>Rhabditoidea</taxon>
        <taxon>Rhabditidae</taxon>
        <taxon>Mesorhabditinae</taxon>
        <taxon>Mesorhabditis</taxon>
    </lineage>
</organism>
<accession>A0AA36CXK8</accession>
<keyword evidence="1" id="KW-0732">Signal</keyword>
<proteinExistence type="predicted"/>
<dbReference type="Proteomes" id="UP001177023">
    <property type="component" value="Unassembled WGS sequence"/>
</dbReference>
<dbReference type="InterPro" id="IPR050111">
    <property type="entry name" value="C-type_lectin/snaclec_domain"/>
</dbReference>
<reference evidence="3" key="1">
    <citation type="submission" date="2023-06" db="EMBL/GenBank/DDBJ databases">
        <authorList>
            <person name="Delattre M."/>
        </authorList>
    </citation>
    <scope>NUCLEOTIDE SEQUENCE</scope>
    <source>
        <strain evidence="3">AF72</strain>
    </source>
</reference>
<protein>
    <recommendedName>
        <fullName evidence="2">C-type lectin domain-containing protein</fullName>
    </recommendedName>
</protein>
<feature type="non-terminal residue" evidence="3">
    <location>
        <position position="1"/>
    </location>
</feature>
<evidence type="ECO:0000256" key="1">
    <source>
        <dbReference type="SAM" id="SignalP"/>
    </source>
</evidence>
<dbReference type="Gene3D" id="3.10.100.10">
    <property type="entry name" value="Mannose-Binding Protein A, subunit A"/>
    <property type="match status" value="1"/>
</dbReference>
<evidence type="ECO:0000259" key="2">
    <source>
        <dbReference type="PROSITE" id="PS50041"/>
    </source>
</evidence>
<dbReference type="AlphaFoldDB" id="A0AA36CXK8"/>
<dbReference type="SUPFAM" id="SSF56436">
    <property type="entry name" value="C-type lectin-like"/>
    <property type="match status" value="1"/>
</dbReference>
<dbReference type="EMBL" id="CATQJA010002640">
    <property type="protein sequence ID" value="CAJ0575742.1"/>
    <property type="molecule type" value="Genomic_DNA"/>
</dbReference>
<gene>
    <name evidence="3" type="ORF">MSPICULIGERA_LOCUS14049</name>
</gene>
<dbReference type="InterPro" id="IPR016186">
    <property type="entry name" value="C-type_lectin-like/link_sf"/>
</dbReference>
<name>A0AA36CXK8_9BILA</name>
<feature type="domain" description="C-type lectin" evidence="2">
    <location>
        <begin position="63"/>
        <end position="191"/>
    </location>
</feature>
<dbReference type="Pfam" id="PF00059">
    <property type="entry name" value="Lectin_C"/>
    <property type="match status" value="1"/>
</dbReference>
<dbReference type="SMART" id="SM00034">
    <property type="entry name" value="CLECT"/>
    <property type="match status" value="1"/>
</dbReference>
<feature type="signal peptide" evidence="1">
    <location>
        <begin position="1"/>
        <end position="16"/>
    </location>
</feature>
<comment type="caution">
    <text evidence="3">The sequence shown here is derived from an EMBL/GenBank/DDBJ whole genome shotgun (WGS) entry which is preliminary data.</text>
</comment>
<dbReference type="InterPro" id="IPR001304">
    <property type="entry name" value="C-type_lectin-like"/>
</dbReference>
<keyword evidence="4" id="KW-1185">Reference proteome</keyword>
<sequence>MFVLWILASVVYRGFAESAVAADPIPNLLSKKLNESFVEARNSASRNSSCPDGWLFSPEFFSCYLKIDNMDFAVAQLECKKYGANLASIHSEAENQFVFEYARQNVTFDDVDENVVLIGAQRVAGNWTWLDETPFDYELWAPGEPNNWQYPGNEDEALVRHEDCVTIYFSREFGSGSVERVGKWNDNVCNEPSLVSICKKPAEK</sequence>
<evidence type="ECO:0000313" key="4">
    <source>
        <dbReference type="Proteomes" id="UP001177023"/>
    </source>
</evidence>
<dbReference type="PROSITE" id="PS50041">
    <property type="entry name" value="C_TYPE_LECTIN_2"/>
    <property type="match status" value="1"/>
</dbReference>
<feature type="chain" id="PRO_5041381203" description="C-type lectin domain-containing protein" evidence="1">
    <location>
        <begin position="17"/>
        <end position="204"/>
    </location>
</feature>
<evidence type="ECO:0000313" key="3">
    <source>
        <dbReference type="EMBL" id="CAJ0575742.1"/>
    </source>
</evidence>
<dbReference type="CDD" id="cd00037">
    <property type="entry name" value="CLECT"/>
    <property type="match status" value="1"/>
</dbReference>
<dbReference type="InterPro" id="IPR016187">
    <property type="entry name" value="CTDL_fold"/>
</dbReference>
<dbReference type="PANTHER" id="PTHR22803">
    <property type="entry name" value="MANNOSE, PHOSPHOLIPASE, LECTIN RECEPTOR RELATED"/>
    <property type="match status" value="1"/>
</dbReference>